<keyword evidence="4" id="KW-0676">Redox-active center</keyword>
<feature type="domain" description="Thioredoxin" evidence="5">
    <location>
        <begin position="24"/>
        <end position="180"/>
    </location>
</feature>
<dbReference type="InterPro" id="IPR000866">
    <property type="entry name" value="AhpC/TSA"/>
</dbReference>
<evidence type="ECO:0000256" key="4">
    <source>
        <dbReference type="ARBA" id="ARBA00023284"/>
    </source>
</evidence>
<evidence type="ECO:0000256" key="1">
    <source>
        <dbReference type="ARBA" id="ARBA00004196"/>
    </source>
</evidence>
<dbReference type="PROSITE" id="PS51352">
    <property type="entry name" value="THIOREDOXIN_2"/>
    <property type="match status" value="1"/>
</dbReference>
<dbReference type="SUPFAM" id="SSF52833">
    <property type="entry name" value="Thioredoxin-like"/>
    <property type="match status" value="1"/>
</dbReference>
<evidence type="ECO:0000256" key="2">
    <source>
        <dbReference type="ARBA" id="ARBA00022748"/>
    </source>
</evidence>
<sequence>MNNKLILAIAAMGVIAGVVANQYYAKQQTATPQSKPASVTAKTNHRPDYTLKDLEGKPRSASEWDGKVVILNFWATWCPPCRREMPAFVKFQTAYESKGVTFIGIALDEKDAVVDFTDPLGMNYPILIAEQEGIQLAQDYGNRLNILPFTVIIDRKGNITQRLSREVHYEDIEKAIKPLL</sequence>
<evidence type="ECO:0000313" key="6">
    <source>
        <dbReference type="EMBL" id="VAW98915.1"/>
    </source>
</evidence>
<name>A0A3B0ZZ89_9ZZZZ</name>
<dbReference type="InterPro" id="IPR013766">
    <property type="entry name" value="Thioredoxin_domain"/>
</dbReference>
<evidence type="ECO:0000259" key="5">
    <source>
        <dbReference type="PROSITE" id="PS51352"/>
    </source>
</evidence>
<dbReference type="EMBL" id="UOFT01000074">
    <property type="protein sequence ID" value="VAW98915.1"/>
    <property type="molecule type" value="Genomic_DNA"/>
</dbReference>
<keyword evidence="2" id="KW-0201">Cytochrome c-type biogenesis</keyword>
<dbReference type="GO" id="GO:0016491">
    <property type="term" value="F:oxidoreductase activity"/>
    <property type="evidence" value="ECO:0007669"/>
    <property type="project" value="InterPro"/>
</dbReference>
<dbReference type="CDD" id="cd02966">
    <property type="entry name" value="TlpA_like_family"/>
    <property type="match status" value="1"/>
</dbReference>
<protein>
    <recommendedName>
        <fullName evidence="5">Thioredoxin domain-containing protein</fullName>
    </recommendedName>
</protein>
<dbReference type="InterPro" id="IPR050553">
    <property type="entry name" value="Thioredoxin_ResA/DsbE_sf"/>
</dbReference>
<dbReference type="GO" id="GO:0017004">
    <property type="term" value="P:cytochrome complex assembly"/>
    <property type="evidence" value="ECO:0007669"/>
    <property type="project" value="UniProtKB-KW"/>
</dbReference>
<dbReference type="GO" id="GO:0030313">
    <property type="term" value="C:cell envelope"/>
    <property type="evidence" value="ECO:0007669"/>
    <property type="project" value="UniProtKB-SubCell"/>
</dbReference>
<comment type="subcellular location">
    <subcellularLocation>
        <location evidence="1">Cell envelope</location>
    </subcellularLocation>
</comment>
<dbReference type="Pfam" id="PF00578">
    <property type="entry name" value="AhpC-TSA"/>
    <property type="match status" value="1"/>
</dbReference>
<keyword evidence="3" id="KW-1015">Disulfide bond</keyword>
<dbReference type="PANTHER" id="PTHR42852">
    <property type="entry name" value="THIOL:DISULFIDE INTERCHANGE PROTEIN DSBE"/>
    <property type="match status" value="1"/>
</dbReference>
<dbReference type="PROSITE" id="PS00194">
    <property type="entry name" value="THIOREDOXIN_1"/>
    <property type="match status" value="1"/>
</dbReference>
<dbReference type="Gene3D" id="3.40.30.10">
    <property type="entry name" value="Glutaredoxin"/>
    <property type="match status" value="1"/>
</dbReference>
<accession>A0A3B0ZZ89</accession>
<reference evidence="6" key="1">
    <citation type="submission" date="2018-06" db="EMBL/GenBank/DDBJ databases">
        <authorList>
            <person name="Zhirakovskaya E."/>
        </authorList>
    </citation>
    <scope>NUCLEOTIDE SEQUENCE</scope>
</reference>
<dbReference type="PANTHER" id="PTHR42852:SF6">
    <property type="entry name" value="THIOL:DISULFIDE INTERCHANGE PROTEIN DSBE"/>
    <property type="match status" value="1"/>
</dbReference>
<organism evidence="6">
    <name type="scientific">hydrothermal vent metagenome</name>
    <dbReference type="NCBI Taxonomy" id="652676"/>
    <lineage>
        <taxon>unclassified sequences</taxon>
        <taxon>metagenomes</taxon>
        <taxon>ecological metagenomes</taxon>
    </lineage>
</organism>
<dbReference type="GO" id="GO:0016209">
    <property type="term" value="F:antioxidant activity"/>
    <property type="evidence" value="ECO:0007669"/>
    <property type="project" value="InterPro"/>
</dbReference>
<proteinExistence type="predicted"/>
<evidence type="ECO:0000256" key="3">
    <source>
        <dbReference type="ARBA" id="ARBA00023157"/>
    </source>
</evidence>
<gene>
    <name evidence="6" type="ORF">MNBD_GAMMA23-2145</name>
</gene>
<dbReference type="InterPro" id="IPR036249">
    <property type="entry name" value="Thioredoxin-like_sf"/>
</dbReference>
<dbReference type="AlphaFoldDB" id="A0A3B0ZZ89"/>
<dbReference type="InterPro" id="IPR017937">
    <property type="entry name" value="Thioredoxin_CS"/>
</dbReference>